<dbReference type="GO" id="GO:0008080">
    <property type="term" value="F:N-acetyltransferase activity"/>
    <property type="evidence" value="ECO:0007669"/>
    <property type="project" value="InterPro"/>
</dbReference>
<feature type="domain" description="N-acetyltransferase" evidence="2">
    <location>
        <begin position="4"/>
        <end position="152"/>
    </location>
</feature>
<dbReference type="Proteomes" id="UP000066284">
    <property type="component" value="Chromosome 1"/>
</dbReference>
<dbReference type="STRING" id="1715989.NITINOP_1364"/>
<dbReference type="KEGG" id="nio:NITINOP_1364"/>
<dbReference type="InterPro" id="IPR000182">
    <property type="entry name" value="GNAT_dom"/>
</dbReference>
<dbReference type="SUPFAM" id="SSF55729">
    <property type="entry name" value="Acyl-CoA N-acyltransferases (Nat)"/>
    <property type="match status" value="1"/>
</dbReference>
<dbReference type="CDD" id="cd04301">
    <property type="entry name" value="NAT_SF"/>
    <property type="match status" value="1"/>
</dbReference>
<dbReference type="Pfam" id="PF00583">
    <property type="entry name" value="Acetyltransf_1"/>
    <property type="match status" value="1"/>
</dbReference>
<evidence type="ECO:0000313" key="3">
    <source>
        <dbReference type="EMBL" id="CUQ66339.1"/>
    </source>
</evidence>
<evidence type="ECO:0000259" key="2">
    <source>
        <dbReference type="PROSITE" id="PS51186"/>
    </source>
</evidence>
<evidence type="ECO:0000313" key="4">
    <source>
        <dbReference type="Proteomes" id="UP000066284"/>
    </source>
</evidence>
<organism evidence="3 4">
    <name type="scientific">Candidatus Nitrospira inopinata</name>
    <dbReference type="NCBI Taxonomy" id="1715989"/>
    <lineage>
        <taxon>Bacteria</taxon>
        <taxon>Pseudomonadati</taxon>
        <taxon>Nitrospirota</taxon>
        <taxon>Nitrospiria</taxon>
        <taxon>Nitrospirales</taxon>
        <taxon>Nitrospiraceae</taxon>
        <taxon>Nitrospira</taxon>
    </lineage>
</organism>
<dbReference type="RefSeq" id="WP_062484331.1">
    <property type="nucleotide sequence ID" value="NZ_LN885086.1"/>
</dbReference>
<evidence type="ECO:0000256" key="1">
    <source>
        <dbReference type="ARBA" id="ARBA00022679"/>
    </source>
</evidence>
<gene>
    <name evidence="3" type="ORF">NITINOP_1364</name>
</gene>
<proteinExistence type="predicted"/>
<dbReference type="InterPro" id="IPR016181">
    <property type="entry name" value="Acyl_CoA_acyltransferase"/>
</dbReference>
<protein>
    <submittedName>
        <fullName evidence="3">Putative N-acetyltransferase</fullName>
    </submittedName>
</protein>
<dbReference type="EMBL" id="LN885086">
    <property type="protein sequence ID" value="CUQ66339.1"/>
    <property type="molecule type" value="Genomic_DNA"/>
</dbReference>
<dbReference type="AlphaFoldDB" id="A0A0S4KPI3"/>
<dbReference type="OrthoDB" id="9787920at2"/>
<name>A0A0S4KPI3_9BACT</name>
<keyword evidence="1 3" id="KW-0808">Transferase</keyword>
<dbReference type="InterPro" id="IPR050769">
    <property type="entry name" value="NAT_camello-type"/>
</dbReference>
<accession>A0A0S4KPI3</accession>
<sequence length="158" mass="17891">MKTILVRPMRPDDRSAVVRMLDESDPWRTLGYTAADWDRIFCPLPRERDGYVAEIDGQVAGVAVVRRNFLAGDYLELLAVAPWTRRNGVGRMLIEHVEQAVFARTNNLFACVSDFNGRARAFYRKLGYQEIGPMPDFLIPGSSEFLLRKTAGPARDGR</sequence>
<keyword evidence="4" id="KW-1185">Reference proteome</keyword>
<reference evidence="4" key="1">
    <citation type="submission" date="2015-09" db="EMBL/GenBank/DDBJ databases">
        <authorList>
            <person name="Daims H."/>
        </authorList>
    </citation>
    <scope>NUCLEOTIDE SEQUENCE [LARGE SCALE GENOMIC DNA]</scope>
</reference>
<dbReference type="PANTHER" id="PTHR13947:SF37">
    <property type="entry name" value="LD18367P"/>
    <property type="match status" value="1"/>
</dbReference>
<dbReference type="PROSITE" id="PS51186">
    <property type="entry name" value="GNAT"/>
    <property type="match status" value="1"/>
</dbReference>
<dbReference type="PANTHER" id="PTHR13947">
    <property type="entry name" value="GNAT FAMILY N-ACETYLTRANSFERASE"/>
    <property type="match status" value="1"/>
</dbReference>
<dbReference type="Gene3D" id="3.40.630.30">
    <property type="match status" value="1"/>
</dbReference>